<organism evidence="1 2">
    <name type="scientific">Robertmurraya yapensis</name>
    <name type="common">ex Hitch et al 2024</name>
    <dbReference type="NCBI Taxonomy" id="3133160"/>
    <lineage>
        <taxon>Bacteria</taxon>
        <taxon>Bacillati</taxon>
        <taxon>Bacillota</taxon>
        <taxon>Bacilli</taxon>
        <taxon>Bacillales</taxon>
        <taxon>Bacillaceae</taxon>
        <taxon>Robertmurraya</taxon>
    </lineage>
</organism>
<dbReference type="Proteomes" id="UP001439875">
    <property type="component" value="Unassembled WGS sequence"/>
</dbReference>
<proteinExistence type="predicted"/>
<reference evidence="1" key="1">
    <citation type="submission" date="2024-03" db="EMBL/GenBank/DDBJ databases">
        <title>Human intestinal bacterial collection.</title>
        <authorList>
            <person name="Pauvert C."/>
            <person name="Hitch T.C.A."/>
            <person name="Clavel T."/>
        </authorList>
    </citation>
    <scope>NUCLEOTIDE SEQUENCE</scope>
    <source>
        <strain evidence="1">CLA-AA-H227</strain>
    </source>
</reference>
<dbReference type="EMBL" id="JBBMEW010000003">
    <property type="protein sequence ID" value="MEQ2526083.1"/>
    <property type="molecule type" value="Genomic_DNA"/>
</dbReference>
<comment type="caution">
    <text evidence="1">The sequence shown here is derived from an EMBL/GenBank/DDBJ whole genome shotgun (WGS) entry which is preliminary data.</text>
</comment>
<keyword evidence="2" id="KW-1185">Reference proteome</keyword>
<name>A0ACC6S7W4_9BACI</name>
<evidence type="ECO:0000313" key="1">
    <source>
        <dbReference type="EMBL" id="MEQ2526083.1"/>
    </source>
</evidence>
<protein>
    <submittedName>
        <fullName evidence="1">DUF5694 domain-containing protein</fullName>
    </submittedName>
</protein>
<sequence length="234" mass="27995">MNWQKAKVLVLGTFHMVEHEDLYSEKRQTEITELVSKLANFEPTKIAVEMVVEENEALNEKYRQYKLNTYNLEMNEIYQIGFRLGLLLGHEQIYPIDWMGKADMNYGEVESWAKENQPELLTNIYEGLFYPELTENKSILDYYKEINEPVLLNRLHKLYVNISRIGDFNNYIGMNWLSWWYKRNLIMFSNLTRLFQMEEERILFIVGSSHSTIVNKFLEESEMCEVVHPLSYLY</sequence>
<evidence type="ECO:0000313" key="2">
    <source>
        <dbReference type="Proteomes" id="UP001439875"/>
    </source>
</evidence>
<accession>A0ACC6S7W4</accession>
<gene>
    <name evidence="1" type="ORF">WMO40_05160</name>
</gene>